<keyword evidence="3" id="KW-1185">Reference proteome</keyword>
<name>A0ABW3CTZ1_9FLAO</name>
<comment type="caution">
    <text evidence="2">The sequence shown here is derived from an EMBL/GenBank/DDBJ whole genome shotgun (WGS) entry which is preliminary data.</text>
</comment>
<keyword evidence="1" id="KW-0812">Transmembrane</keyword>
<organism evidence="2 3">
    <name type="scientific">Sungkyunkwania multivorans</name>
    <dbReference type="NCBI Taxonomy" id="1173618"/>
    <lineage>
        <taxon>Bacteria</taxon>
        <taxon>Pseudomonadati</taxon>
        <taxon>Bacteroidota</taxon>
        <taxon>Flavobacteriia</taxon>
        <taxon>Flavobacteriales</taxon>
        <taxon>Flavobacteriaceae</taxon>
        <taxon>Sungkyunkwania</taxon>
    </lineage>
</organism>
<evidence type="ECO:0000313" key="2">
    <source>
        <dbReference type="EMBL" id="MFD0860935.1"/>
    </source>
</evidence>
<feature type="transmembrane region" description="Helical" evidence="1">
    <location>
        <begin position="9"/>
        <end position="27"/>
    </location>
</feature>
<proteinExistence type="predicted"/>
<sequence>MVRNTREKVFYLLILIGAALVIVYIATSYEYKKFIGMAGFLILMTGLFNLSKTIKEKPVKKDSFVVTEELEEDQNQQDDAIENRR</sequence>
<dbReference type="EMBL" id="JBHTJH010000002">
    <property type="protein sequence ID" value="MFD0860935.1"/>
    <property type="molecule type" value="Genomic_DNA"/>
</dbReference>
<evidence type="ECO:0000313" key="3">
    <source>
        <dbReference type="Proteomes" id="UP001596978"/>
    </source>
</evidence>
<dbReference type="RefSeq" id="WP_386402991.1">
    <property type="nucleotide sequence ID" value="NZ_JBHTJH010000002.1"/>
</dbReference>
<reference evidence="3" key="1">
    <citation type="journal article" date="2019" name="Int. J. Syst. Evol. Microbiol.">
        <title>The Global Catalogue of Microorganisms (GCM) 10K type strain sequencing project: providing services to taxonomists for standard genome sequencing and annotation.</title>
        <authorList>
            <consortium name="The Broad Institute Genomics Platform"/>
            <consortium name="The Broad Institute Genome Sequencing Center for Infectious Disease"/>
            <person name="Wu L."/>
            <person name="Ma J."/>
        </authorList>
    </citation>
    <scope>NUCLEOTIDE SEQUENCE [LARGE SCALE GENOMIC DNA]</scope>
    <source>
        <strain evidence="3">CCUG 62952</strain>
    </source>
</reference>
<keyword evidence="1" id="KW-0472">Membrane</keyword>
<gene>
    <name evidence="2" type="ORF">ACFQ1M_01840</name>
</gene>
<protein>
    <submittedName>
        <fullName evidence="2">Uncharacterized protein</fullName>
    </submittedName>
</protein>
<keyword evidence="1" id="KW-1133">Transmembrane helix</keyword>
<accession>A0ABW3CTZ1</accession>
<evidence type="ECO:0000256" key="1">
    <source>
        <dbReference type="SAM" id="Phobius"/>
    </source>
</evidence>
<dbReference type="Proteomes" id="UP001596978">
    <property type="component" value="Unassembled WGS sequence"/>
</dbReference>
<feature type="transmembrane region" description="Helical" evidence="1">
    <location>
        <begin position="33"/>
        <end position="51"/>
    </location>
</feature>